<evidence type="ECO:0000313" key="3">
    <source>
        <dbReference type="Proteomes" id="UP000216433"/>
    </source>
</evidence>
<dbReference type="Proteomes" id="UP000216433">
    <property type="component" value="Unassembled WGS sequence"/>
</dbReference>
<comment type="caution">
    <text evidence="1">The sequence shown here is derived from an EMBL/GenBank/DDBJ whole genome shotgun (WGS) entry which is preliminary data.</text>
</comment>
<keyword evidence="1" id="KW-0614">Plasmid</keyword>
<proteinExistence type="predicted"/>
<organism evidence="1 3">
    <name type="scientific">Stenotrophomonas maltophilia</name>
    <name type="common">Pseudomonas maltophilia</name>
    <name type="synonym">Xanthomonas maltophilia</name>
    <dbReference type="NCBI Taxonomy" id="40324"/>
    <lineage>
        <taxon>Bacteria</taxon>
        <taxon>Pseudomonadati</taxon>
        <taxon>Pseudomonadota</taxon>
        <taxon>Gammaproteobacteria</taxon>
        <taxon>Lysobacterales</taxon>
        <taxon>Lysobacteraceae</taxon>
        <taxon>Stenotrophomonas</taxon>
        <taxon>Stenotrophomonas maltophilia group</taxon>
    </lineage>
</organism>
<evidence type="ECO:0000313" key="1">
    <source>
        <dbReference type="EMBL" id="PAM64683.1"/>
    </source>
</evidence>
<geneLocation type="plasmid" evidence="1">
    <name>unnamed1</name>
</geneLocation>
<protein>
    <submittedName>
        <fullName evidence="1">Uncharacterized protein</fullName>
    </submittedName>
</protein>
<sequence length="85" mass="9357">MQAFRLLYAVLTVAADHTARIPHDVCPRALATAVARLTAQGLLQHNEADACLQPTGKGWQLLDRLGRCQGARRDAEACLWDGRDF</sequence>
<name>A0A270MXR9_STEMA</name>
<gene>
    <name evidence="2" type="ORF">CEK00_09625</name>
    <name evidence="1" type="ORF">CEK00_21945</name>
</gene>
<accession>A0A270MXR9</accession>
<reference evidence="1 3" key="1">
    <citation type="submission" date="2017-06" db="EMBL/GenBank/DDBJ databases">
        <title>Genome sequencing and assembly of Stenotrophomonas maltophilia DF07.</title>
        <authorList>
            <person name="Iyer R."/>
        </authorList>
    </citation>
    <scope>NUCLEOTIDE SEQUENCE [LARGE SCALE GENOMIC DNA]</scope>
    <source>
        <strain evidence="1 3">DF07</strain>
        <plasmid evidence="1">unnamed1</plasmid>
    </source>
</reference>
<dbReference type="EMBL" id="NJGC01000149">
    <property type="protein sequence ID" value="PAM64683.1"/>
    <property type="molecule type" value="Genomic_DNA"/>
</dbReference>
<dbReference type="EMBL" id="NJGC01000009">
    <property type="protein sequence ID" value="PAM71840.1"/>
    <property type="molecule type" value="Genomic_DNA"/>
</dbReference>
<dbReference type="AlphaFoldDB" id="A0A270MXR9"/>
<evidence type="ECO:0000313" key="2">
    <source>
        <dbReference type="EMBL" id="PAM71840.1"/>
    </source>
</evidence>